<feature type="transmembrane region" description="Helical" evidence="6">
    <location>
        <begin position="106"/>
        <end position="132"/>
    </location>
</feature>
<dbReference type="InterPro" id="IPR036259">
    <property type="entry name" value="MFS_trans_sf"/>
</dbReference>
<evidence type="ECO:0000313" key="9">
    <source>
        <dbReference type="Proteomes" id="UP000654345"/>
    </source>
</evidence>
<keyword evidence="9" id="KW-1185">Reference proteome</keyword>
<feature type="transmembrane region" description="Helical" evidence="6">
    <location>
        <begin position="399"/>
        <end position="421"/>
    </location>
</feature>
<dbReference type="Gene3D" id="1.20.1250.20">
    <property type="entry name" value="MFS general substrate transporter like domains"/>
    <property type="match status" value="1"/>
</dbReference>
<evidence type="ECO:0000256" key="3">
    <source>
        <dbReference type="ARBA" id="ARBA00022692"/>
    </source>
</evidence>
<dbReference type="PANTHER" id="PTHR23513:SF6">
    <property type="entry name" value="MAJOR FACILITATOR SUPERFAMILY ASSOCIATED DOMAIN-CONTAINING PROTEIN"/>
    <property type="match status" value="1"/>
</dbReference>
<feature type="transmembrane region" description="Helical" evidence="6">
    <location>
        <begin position="275"/>
        <end position="296"/>
    </location>
</feature>
<feature type="transmembrane region" description="Helical" evidence="6">
    <location>
        <begin position="33"/>
        <end position="59"/>
    </location>
</feature>
<proteinExistence type="predicted"/>
<keyword evidence="3 6" id="KW-0812">Transmembrane</keyword>
<dbReference type="Proteomes" id="UP000654345">
    <property type="component" value="Unassembled WGS sequence"/>
</dbReference>
<dbReference type="PROSITE" id="PS50850">
    <property type="entry name" value="MFS"/>
    <property type="match status" value="1"/>
</dbReference>
<keyword evidence="5 6" id="KW-0472">Membrane</keyword>
<dbReference type="CDD" id="cd06173">
    <property type="entry name" value="MFS_MefA_like"/>
    <property type="match status" value="1"/>
</dbReference>
<comment type="caution">
    <text evidence="8">The sequence shown here is derived from an EMBL/GenBank/DDBJ whole genome shotgun (WGS) entry which is preliminary data.</text>
</comment>
<feature type="transmembrane region" description="Helical" evidence="6">
    <location>
        <begin position="65"/>
        <end position="85"/>
    </location>
</feature>
<dbReference type="PANTHER" id="PTHR23513">
    <property type="entry name" value="INTEGRAL MEMBRANE EFFLUX PROTEIN-RELATED"/>
    <property type="match status" value="1"/>
</dbReference>
<evidence type="ECO:0000313" key="8">
    <source>
        <dbReference type="EMBL" id="GHO58698.1"/>
    </source>
</evidence>
<evidence type="ECO:0000256" key="6">
    <source>
        <dbReference type="SAM" id="Phobius"/>
    </source>
</evidence>
<comment type="subcellular location">
    <subcellularLocation>
        <location evidence="1">Cell membrane</location>
        <topology evidence="1">Multi-pass membrane protein</topology>
    </subcellularLocation>
</comment>
<feature type="transmembrane region" description="Helical" evidence="6">
    <location>
        <begin position="373"/>
        <end position="393"/>
    </location>
</feature>
<feature type="transmembrane region" description="Helical" evidence="6">
    <location>
        <begin position="186"/>
        <end position="209"/>
    </location>
</feature>
<keyword evidence="4 6" id="KW-1133">Transmembrane helix</keyword>
<feature type="transmembrane region" description="Helical" evidence="6">
    <location>
        <begin position="333"/>
        <end position="352"/>
    </location>
</feature>
<gene>
    <name evidence="8" type="ORF">KSB_71730</name>
</gene>
<evidence type="ECO:0000259" key="7">
    <source>
        <dbReference type="PROSITE" id="PS50850"/>
    </source>
</evidence>
<dbReference type="SUPFAM" id="SSF103473">
    <property type="entry name" value="MFS general substrate transporter"/>
    <property type="match status" value="1"/>
</dbReference>
<dbReference type="InterPro" id="IPR011701">
    <property type="entry name" value="MFS"/>
</dbReference>
<evidence type="ECO:0000256" key="4">
    <source>
        <dbReference type="ARBA" id="ARBA00022989"/>
    </source>
</evidence>
<protein>
    <submittedName>
        <fullName evidence="8">MFS transporter</fullName>
    </submittedName>
</protein>
<sequence>MASHDIPAVPQTDELVPEVVAPRSFWLNRAFCLLWSGQTVSLLGSHITGSAIPFIAIMLLGATPLQVGLLSLFASLPTLLFSLPIGAWVDRLPRRPMLVLADMGRALLLLSLPIAVLFGQISLFQLLLVAFLTSTLTICFDTAYQAFLPQVVLHAQLVEGNSKLGTSDSLAEVAGPPLAGVLIQWLSAPLAVFFDALSFLFSALSIGLIRSREIESVPVVEERASLWEDMRSGLRILFAYPLLRTLAIYDTLKAFCAGVFALYTIFVLRDLHLSPVLYGLLIAVGGVSALIGSFLAPALIRRYGARRALLYGLIVGKLTALATPLAFGGPSLAFALLALAQMGDIGYVFFSINEISLRQQHIPAHQLGRVNAAINFLVNGIGPLGALLAGLLAEVIGVRYTLLCGVCAMMLNAAWLAVVLWRQK</sequence>
<reference evidence="8 9" key="1">
    <citation type="journal article" date="2021" name="Int. J. Syst. Evol. Microbiol.">
        <title>Reticulibacter mediterranei gen. nov., sp. nov., within the new family Reticulibacteraceae fam. nov., and Ktedonospora formicarum gen. nov., sp. nov., Ktedonobacter robiniae sp. nov., Dictyobacter formicarum sp. nov. and Dictyobacter arantiisoli sp. nov., belonging to the class Ktedonobacteria.</title>
        <authorList>
            <person name="Yabe S."/>
            <person name="Zheng Y."/>
            <person name="Wang C.M."/>
            <person name="Sakai Y."/>
            <person name="Abe K."/>
            <person name="Yokota A."/>
            <person name="Donadio S."/>
            <person name="Cavaletti L."/>
            <person name="Monciardini P."/>
        </authorList>
    </citation>
    <scope>NUCLEOTIDE SEQUENCE [LARGE SCALE GENOMIC DNA]</scope>
    <source>
        <strain evidence="8 9">SOSP1-30</strain>
    </source>
</reference>
<dbReference type="Pfam" id="PF07690">
    <property type="entry name" value="MFS_1"/>
    <property type="match status" value="1"/>
</dbReference>
<accession>A0ABQ3V1A3</accession>
<feature type="domain" description="Major facilitator superfamily (MFS) profile" evidence="7">
    <location>
        <begin position="242"/>
        <end position="424"/>
    </location>
</feature>
<dbReference type="RefSeq" id="WP_201374949.1">
    <property type="nucleotide sequence ID" value="NZ_BNJG01000003.1"/>
</dbReference>
<organism evidence="8 9">
    <name type="scientific">Ktedonobacter robiniae</name>
    <dbReference type="NCBI Taxonomy" id="2778365"/>
    <lineage>
        <taxon>Bacteria</taxon>
        <taxon>Bacillati</taxon>
        <taxon>Chloroflexota</taxon>
        <taxon>Ktedonobacteria</taxon>
        <taxon>Ktedonobacterales</taxon>
        <taxon>Ktedonobacteraceae</taxon>
        <taxon>Ktedonobacter</taxon>
    </lineage>
</organism>
<name>A0ABQ3V1A3_9CHLR</name>
<feature type="transmembrane region" description="Helical" evidence="6">
    <location>
        <begin position="252"/>
        <end position="269"/>
    </location>
</feature>
<feature type="transmembrane region" description="Helical" evidence="6">
    <location>
        <begin position="308"/>
        <end position="327"/>
    </location>
</feature>
<evidence type="ECO:0000256" key="5">
    <source>
        <dbReference type="ARBA" id="ARBA00023136"/>
    </source>
</evidence>
<evidence type="ECO:0000256" key="1">
    <source>
        <dbReference type="ARBA" id="ARBA00004651"/>
    </source>
</evidence>
<evidence type="ECO:0000256" key="2">
    <source>
        <dbReference type="ARBA" id="ARBA00022475"/>
    </source>
</evidence>
<dbReference type="InterPro" id="IPR020846">
    <property type="entry name" value="MFS_dom"/>
</dbReference>
<dbReference type="EMBL" id="BNJG01000003">
    <property type="protein sequence ID" value="GHO58698.1"/>
    <property type="molecule type" value="Genomic_DNA"/>
</dbReference>
<keyword evidence="2" id="KW-1003">Cell membrane</keyword>